<dbReference type="EMBL" id="CP134081">
    <property type="protein sequence ID" value="WNC10282.1"/>
    <property type="molecule type" value="Genomic_DNA"/>
</dbReference>
<dbReference type="RefSeq" id="WP_310792243.1">
    <property type="nucleotide sequence ID" value="NZ_CP134081.1"/>
</dbReference>
<gene>
    <name evidence="2" type="ORF">RI108_02275</name>
</gene>
<protein>
    <recommendedName>
        <fullName evidence="4">Lipoprotein</fullName>
    </recommendedName>
</protein>
<reference evidence="2" key="1">
    <citation type="submission" date="2023-09" db="EMBL/GenBank/DDBJ databases">
        <title>First report of Pseudomonas coleopterorum DJ13 causing leaf spot on Rhododendron pulchrum Sweet in China.</title>
        <authorList>
            <person name="Zhang Y."/>
        </authorList>
    </citation>
    <scope>NUCLEOTIDE SEQUENCE</scope>
    <source>
        <strain evidence="2">DJ13</strain>
    </source>
</reference>
<feature type="signal peptide" evidence="1">
    <location>
        <begin position="1"/>
        <end position="24"/>
    </location>
</feature>
<feature type="chain" id="PRO_5042477058" description="Lipoprotein" evidence="1">
    <location>
        <begin position="25"/>
        <end position="659"/>
    </location>
</feature>
<dbReference type="Proteomes" id="UP001258207">
    <property type="component" value="Chromosome"/>
</dbReference>
<evidence type="ECO:0008006" key="4">
    <source>
        <dbReference type="Google" id="ProtNLM"/>
    </source>
</evidence>
<dbReference type="PROSITE" id="PS51257">
    <property type="entry name" value="PROKAR_LIPOPROTEIN"/>
    <property type="match status" value="1"/>
</dbReference>
<sequence>MFTKKLSMLLLGLTLGLTACQSYMSEPQSSPSERVAYGARAAESRFSVVEAPDGVLDIATITDKATAEVYYPMGPRDKVRVQWQGSQTHSTAVQTVLIAKVLKFDLPKQWIEESAGQTVTLTYWYQTAGAGPEVSSAPLTLRVVGGAVAPVFRVLEASADGTLDADTLGASATVRVLHSGMAAGDTLRVTWSGAPSHNTEIKPVIDPKTPVDFAVPKAWVTENIGRSLQVFYTYEKAGTGTAVPSSPIALRITSSLPVVDPVFKVLEATADGTLDASALGTNARVQVLHSGMAAGDTLRVTWGGLPSHNTEIKPVVDRQAPVEFLLPKAWVLENIDRKVPVLYTIEKAGAGTPVPSAPIDLRVTASMADRGQMMTTRLNARYSNTAASCSGEPAFFCNGVIMRTVDSGSFLSWNPSANSIRKGAVSFSFFRRDMGIKRLAWDAWQGIIFKNVERTLADGSLNVRILCSFPTDAATDSRADKGCGAHPSYPTQSVYCSTLGINTIEAWKQHYNSAAAGWPRNNHQCSFYAPSQSAFALSLQARANFQTPAVDRQYHNEIMLNLWGQNLHNQVPLEALFYRTELNPTSGLASVRVIQRDYFNCTGKVLPIMRLVTGENVASAFSFAASDQIVAPADVPSASACREKESKVVKGMIRGLPNL</sequence>
<evidence type="ECO:0000313" key="3">
    <source>
        <dbReference type="Proteomes" id="UP001258207"/>
    </source>
</evidence>
<proteinExistence type="predicted"/>
<keyword evidence="1" id="KW-0732">Signal</keyword>
<name>A0AAJ6M0C9_9PSED</name>
<accession>A0AAJ6M0C9</accession>
<organism evidence="2 3">
    <name type="scientific">Pseudomonas coleopterorum</name>
    <dbReference type="NCBI Taxonomy" id="1605838"/>
    <lineage>
        <taxon>Bacteria</taxon>
        <taxon>Pseudomonadati</taxon>
        <taxon>Pseudomonadota</taxon>
        <taxon>Gammaproteobacteria</taxon>
        <taxon>Pseudomonadales</taxon>
        <taxon>Pseudomonadaceae</taxon>
        <taxon>Pseudomonas</taxon>
    </lineage>
</organism>
<dbReference type="AlphaFoldDB" id="A0AAJ6M0C9"/>
<evidence type="ECO:0000256" key="1">
    <source>
        <dbReference type="SAM" id="SignalP"/>
    </source>
</evidence>
<evidence type="ECO:0000313" key="2">
    <source>
        <dbReference type="EMBL" id="WNC10282.1"/>
    </source>
</evidence>